<dbReference type="STRING" id="246195.DNO_0658"/>
<dbReference type="SUPFAM" id="SSF55811">
    <property type="entry name" value="Nudix"/>
    <property type="match status" value="1"/>
</dbReference>
<dbReference type="Pfam" id="PF00293">
    <property type="entry name" value="NUDIX"/>
    <property type="match status" value="1"/>
</dbReference>
<dbReference type="PROSITE" id="PS51462">
    <property type="entry name" value="NUDIX"/>
    <property type="match status" value="1"/>
</dbReference>
<dbReference type="CDD" id="cd03671">
    <property type="entry name" value="NUDIX_Ap4A_hydrolase_plant_like"/>
    <property type="match status" value="1"/>
</dbReference>
<dbReference type="PRINTS" id="PR00502">
    <property type="entry name" value="NUDIXFAMILY"/>
</dbReference>
<feature type="compositionally biased region" description="Basic residues" evidence="5">
    <location>
        <begin position="179"/>
        <end position="191"/>
    </location>
</feature>
<dbReference type="AlphaFoldDB" id="A5EV86"/>
<feature type="domain" description="Nudix hydrolase" evidence="6">
    <location>
        <begin position="15"/>
        <end position="160"/>
    </location>
</feature>
<protein>
    <recommendedName>
        <fullName evidence="4">RNA pyrophosphohydrolase</fullName>
        <ecNumber evidence="4">3.6.1.-</ecNumber>
    </recommendedName>
    <alternativeName>
        <fullName evidence="4">(Di)nucleoside polyphosphate hydrolase</fullName>
    </alternativeName>
</protein>
<gene>
    <name evidence="4" type="primary">rppH</name>
    <name evidence="4" type="synonym">nudH</name>
    <name evidence="7" type="ordered locus">DNO_0658</name>
</gene>
<comment type="cofactor">
    <cofactor evidence="2">
        <name>Mg(2+)</name>
        <dbReference type="ChEBI" id="CHEBI:18420"/>
    </cofactor>
</comment>
<evidence type="ECO:0000256" key="1">
    <source>
        <dbReference type="ARBA" id="ARBA00001936"/>
    </source>
</evidence>
<dbReference type="InterPro" id="IPR020476">
    <property type="entry name" value="Nudix_hydrolase"/>
</dbReference>
<dbReference type="RefSeq" id="WP_012030991.1">
    <property type="nucleotide sequence ID" value="NC_009446.1"/>
</dbReference>
<dbReference type="GO" id="GO:0006402">
    <property type="term" value="P:mRNA catabolic process"/>
    <property type="evidence" value="ECO:0007669"/>
    <property type="project" value="TreeGrafter"/>
</dbReference>
<comment type="cofactor">
    <cofactor evidence="1">
        <name>Mn(2+)</name>
        <dbReference type="ChEBI" id="CHEBI:29035"/>
    </cofactor>
</comment>
<feature type="short sequence motif" description="Nudix box" evidence="4">
    <location>
        <begin position="47"/>
        <end position="68"/>
    </location>
</feature>
<name>A5EV86_DICNV</name>
<evidence type="ECO:0000313" key="8">
    <source>
        <dbReference type="Proteomes" id="UP000000248"/>
    </source>
</evidence>
<dbReference type="HAMAP" id="MF_00298">
    <property type="entry name" value="Nudix_RppH"/>
    <property type="match status" value="1"/>
</dbReference>
<dbReference type="PANTHER" id="PTHR23114:SF17">
    <property type="entry name" value="M7GPPPN-MRNA HYDROLASE"/>
    <property type="match status" value="1"/>
</dbReference>
<comment type="similarity">
    <text evidence="4">Belongs to the Nudix hydrolase family. RppH subfamily.</text>
</comment>
<evidence type="ECO:0000256" key="5">
    <source>
        <dbReference type="SAM" id="MobiDB-lite"/>
    </source>
</evidence>
<evidence type="ECO:0000313" key="7">
    <source>
        <dbReference type="EMBL" id="ABQ13618.1"/>
    </source>
</evidence>
<dbReference type="GO" id="GO:0005737">
    <property type="term" value="C:cytoplasm"/>
    <property type="evidence" value="ECO:0007669"/>
    <property type="project" value="TreeGrafter"/>
</dbReference>
<dbReference type="HOGENOM" id="CLU_087195_3_1_6"/>
<evidence type="ECO:0000256" key="2">
    <source>
        <dbReference type="ARBA" id="ARBA00001946"/>
    </source>
</evidence>
<dbReference type="GO" id="GO:0034353">
    <property type="term" value="F:mRNA 5'-diphosphatase activity"/>
    <property type="evidence" value="ECO:0007669"/>
    <property type="project" value="TreeGrafter"/>
</dbReference>
<dbReference type="NCBIfam" id="NF001937">
    <property type="entry name" value="PRK00714.1-4"/>
    <property type="match status" value="1"/>
</dbReference>
<sequence>MDNANYDENVFDGQGYRYNVGIVLLNTQKQVFVGKRKGQEAWQFPQGGMHGGESGKDAMLRELFEETGLKAHQVNILQETEKWLHYRLPVRFRRRKFPGKIQCIGQKQKWFLLQLKDDDVCFDLNGDGAPEFDAWQWVNYWQPIEFVVHFKRDVYAQALEELSVAVPELRAQKPAGFHQRGRQKNVKHHLNPQKAPSFARRRRHN</sequence>
<dbReference type="Gene3D" id="3.90.79.10">
    <property type="entry name" value="Nucleoside Triphosphate Pyrophosphohydrolase"/>
    <property type="match status" value="1"/>
</dbReference>
<accession>A5EV86</accession>
<dbReference type="InterPro" id="IPR000086">
    <property type="entry name" value="NUDIX_hydrolase_dom"/>
</dbReference>
<dbReference type="PROSITE" id="PS00893">
    <property type="entry name" value="NUDIX_BOX"/>
    <property type="match status" value="1"/>
</dbReference>
<dbReference type="InterPro" id="IPR022927">
    <property type="entry name" value="RppH"/>
</dbReference>
<dbReference type="eggNOG" id="COG0494">
    <property type="taxonomic scope" value="Bacteria"/>
</dbReference>
<dbReference type="NCBIfam" id="NF001938">
    <property type="entry name" value="PRK00714.1-5"/>
    <property type="match status" value="1"/>
</dbReference>
<dbReference type="PANTHER" id="PTHR23114">
    <property type="entry name" value="M7GPPPN-MRNA HYDROLASE"/>
    <property type="match status" value="1"/>
</dbReference>
<dbReference type="EMBL" id="CP000513">
    <property type="protein sequence ID" value="ABQ13618.1"/>
    <property type="molecule type" value="Genomic_DNA"/>
</dbReference>
<proteinExistence type="inferred from homology"/>
<evidence type="ECO:0000256" key="3">
    <source>
        <dbReference type="ARBA" id="ARBA00022801"/>
    </source>
</evidence>
<keyword evidence="3 4" id="KW-0378">Hydrolase</keyword>
<organism evidence="7 8">
    <name type="scientific">Dichelobacter nodosus (strain VCS1703A)</name>
    <dbReference type="NCBI Taxonomy" id="246195"/>
    <lineage>
        <taxon>Bacteria</taxon>
        <taxon>Pseudomonadati</taxon>
        <taxon>Pseudomonadota</taxon>
        <taxon>Gammaproteobacteria</taxon>
        <taxon>Cardiobacteriales</taxon>
        <taxon>Cardiobacteriaceae</taxon>
        <taxon>Dichelobacter</taxon>
    </lineage>
</organism>
<evidence type="ECO:0000256" key="4">
    <source>
        <dbReference type="HAMAP-Rule" id="MF_00298"/>
    </source>
</evidence>
<keyword evidence="8" id="KW-1185">Reference proteome</keyword>
<reference evidence="7 8" key="1">
    <citation type="journal article" date="2007" name="Nat. Biotechnol.">
        <title>Genome sequence and identification of candidate vaccine antigens from the animal pathogen Dichelobacter nodosus.</title>
        <authorList>
            <person name="Myers G.S."/>
            <person name="Parker D."/>
            <person name="Al-Hasani K."/>
            <person name="Kennan R.M."/>
            <person name="Seemann T."/>
            <person name="Ren Q."/>
            <person name="Badger J.H."/>
            <person name="Selengut J.D."/>
            <person name="Deboy R.T."/>
            <person name="Tettelin H."/>
            <person name="Boyce J.D."/>
            <person name="McCarl V.P."/>
            <person name="Han X."/>
            <person name="Nelson W.C."/>
            <person name="Madupu R."/>
            <person name="Mohamoud Y."/>
            <person name="Holley T."/>
            <person name="Fedorova N."/>
            <person name="Khouri H."/>
            <person name="Bottomley S.P."/>
            <person name="Whittington R.J."/>
            <person name="Adler B."/>
            <person name="Songer J.G."/>
            <person name="Rood J.I."/>
            <person name="Paulsen I.T."/>
        </authorList>
    </citation>
    <scope>NUCLEOTIDE SEQUENCE [LARGE SCALE GENOMIC DNA]</scope>
    <source>
        <strain evidence="7 8">VCS1703A</strain>
    </source>
</reference>
<feature type="region of interest" description="Disordered" evidence="5">
    <location>
        <begin position="175"/>
        <end position="205"/>
    </location>
</feature>
<dbReference type="InterPro" id="IPR015797">
    <property type="entry name" value="NUDIX_hydrolase-like_dom_sf"/>
</dbReference>
<evidence type="ECO:0000259" key="6">
    <source>
        <dbReference type="PROSITE" id="PS51462"/>
    </source>
</evidence>
<dbReference type="Proteomes" id="UP000000248">
    <property type="component" value="Chromosome"/>
</dbReference>
<dbReference type="EC" id="3.6.1.-" evidence="4"/>
<dbReference type="InterPro" id="IPR020084">
    <property type="entry name" value="NUDIX_hydrolase_CS"/>
</dbReference>
<comment type="function">
    <text evidence="4">Accelerates the degradation of transcripts by removing pyrophosphate from the 5'-end of triphosphorylated RNA, leading to a more labile monophosphorylated state that can stimulate subsequent ribonuclease cleavage.</text>
</comment>
<comment type="cofactor">
    <cofactor evidence="4">
        <name>a divalent metal cation</name>
        <dbReference type="ChEBI" id="CHEBI:60240"/>
    </cofactor>
</comment>
<dbReference type="KEGG" id="dno:DNO_0658"/>
<dbReference type="OrthoDB" id="9816040at2"/>